<evidence type="ECO:0000313" key="2">
    <source>
        <dbReference type="EMBL" id="KIW10133.1"/>
    </source>
</evidence>
<sequence>MLSDGSDARSVRNPRARTYQAFEFELHWEDREIMMTHVSQHHPDLCKYVPPKPYQMPDLRVMGEEEWRDEIRLRYHMRRFNIDITALEMKLPKGDVWDCIDDFEEVQALCQSADATVLSTFRFILATCLVGEDVEIFETNLSWLRPAWGFKLDGTECPFLPDDFDNSQNAKRNRVLQWREESLRCVQVSSRDKELQATGFLESAAGEDHDLIRRPKGQEATFTQEMDIPQTKSTRPEKT</sequence>
<evidence type="ECO:0000313" key="3">
    <source>
        <dbReference type="Proteomes" id="UP000053328"/>
    </source>
</evidence>
<organism evidence="2 3">
    <name type="scientific">Exophiala spinifera</name>
    <dbReference type="NCBI Taxonomy" id="91928"/>
    <lineage>
        <taxon>Eukaryota</taxon>
        <taxon>Fungi</taxon>
        <taxon>Dikarya</taxon>
        <taxon>Ascomycota</taxon>
        <taxon>Pezizomycotina</taxon>
        <taxon>Eurotiomycetes</taxon>
        <taxon>Chaetothyriomycetidae</taxon>
        <taxon>Chaetothyriales</taxon>
        <taxon>Herpotrichiellaceae</taxon>
        <taxon>Exophiala</taxon>
    </lineage>
</organism>
<evidence type="ECO:0000256" key="1">
    <source>
        <dbReference type="SAM" id="MobiDB-lite"/>
    </source>
</evidence>
<feature type="region of interest" description="Disordered" evidence="1">
    <location>
        <begin position="208"/>
        <end position="239"/>
    </location>
</feature>
<dbReference type="AlphaFoldDB" id="A0A0D2ATS5"/>
<dbReference type="RefSeq" id="XP_016230349.1">
    <property type="nucleotide sequence ID" value="XM_016385405.1"/>
</dbReference>
<dbReference type="HOGENOM" id="CLU_1161148_0_0_1"/>
<dbReference type="VEuPathDB" id="FungiDB:PV08_11093"/>
<protein>
    <submittedName>
        <fullName evidence="2">Uncharacterized protein</fullName>
    </submittedName>
</protein>
<accession>A0A0D2ATS5</accession>
<dbReference type="Proteomes" id="UP000053328">
    <property type="component" value="Unassembled WGS sequence"/>
</dbReference>
<proteinExistence type="predicted"/>
<dbReference type="EMBL" id="KN847500">
    <property type="protein sequence ID" value="KIW10133.1"/>
    <property type="molecule type" value="Genomic_DNA"/>
</dbReference>
<feature type="compositionally biased region" description="Basic and acidic residues" evidence="1">
    <location>
        <begin position="208"/>
        <end position="217"/>
    </location>
</feature>
<name>A0A0D2ATS5_9EURO</name>
<gene>
    <name evidence="2" type="ORF">PV08_11093</name>
</gene>
<dbReference type="GeneID" id="27338176"/>
<keyword evidence="3" id="KW-1185">Reference proteome</keyword>
<reference evidence="2 3" key="1">
    <citation type="submission" date="2015-01" db="EMBL/GenBank/DDBJ databases">
        <title>The Genome Sequence of Exophiala spinifera CBS89968.</title>
        <authorList>
            <consortium name="The Broad Institute Genomics Platform"/>
            <person name="Cuomo C."/>
            <person name="de Hoog S."/>
            <person name="Gorbushina A."/>
            <person name="Stielow B."/>
            <person name="Teixiera M."/>
            <person name="Abouelleil A."/>
            <person name="Chapman S.B."/>
            <person name="Priest M."/>
            <person name="Young S.K."/>
            <person name="Wortman J."/>
            <person name="Nusbaum C."/>
            <person name="Birren B."/>
        </authorList>
    </citation>
    <scope>NUCLEOTIDE SEQUENCE [LARGE SCALE GENOMIC DNA]</scope>
    <source>
        <strain evidence="2 3">CBS 89968</strain>
    </source>
</reference>